<gene>
    <name evidence="2" type="ORF">CSUB01_03105</name>
</gene>
<accession>A0A066XSC2</accession>
<dbReference type="Proteomes" id="UP000027238">
    <property type="component" value="Unassembled WGS sequence"/>
</dbReference>
<dbReference type="HOGENOM" id="CLU_164903_0_0_1"/>
<evidence type="ECO:0000313" key="2">
    <source>
        <dbReference type="EMBL" id="KDN68646.1"/>
    </source>
</evidence>
<dbReference type="AlphaFoldDB" id="A0A066XSC2"/>
<proteinExistence type="predicted"/>
<sequence length="88" mass="10031">MSPAFAARNAARFAVQRRQFTLLHNMRQVARSFEPHPFQRMSQSGVHAKPFYGAMIKKRLGTVAIFFPTAIAILGWPYVSYKAFDGRI</sequence>
<keyword evidence="1" id="KW-0812">Transmembrane</keyword>
<dbReference type="OrthoDB" id="4829316at2759"/>
<feature type="transmembrane region" description="Helical" evidence="1">
    <location>
        <begin position="60"/>
        <end position="79"/>
    </location>
</feature>
<dbReference type="OMA" id="PYERIPT"/>
<evidence type="ECO:0000256" key="1">
    <source>
        <dbReference type="SAM" id="Phobius"/>
    </source>
</evidence>
<keyword evidence="1" id="KW-1133">Transmembrane helix</keyword>
<evidence type="ECO:0000313" key="3">
    <source>
        <dbReference type="Proteomes" id="UP000027238"/>
    </source>
</evidence>
<name>A0A066XSC2_COLSU</name>
<dbReference type="eggNOG" id="ENOG502T75R">
    <property type="taxonomic scope" value="Eukaryota"/>
</dbReference>
<comment type="caution">
    <text evidence="2">The sequence shown here is derived from an EMBL/GenBank/DDBJ whole genome shotgun (WGS) entry which is preliminary data.</text>
</comment>
<protein>
    <submittedName>
        <fullName evidence="2">Uncharacterized protein</fullName>
    </submittedName>
</protein>
<reference evidence="3" key="1">
    <citation type="journal article" date="2014" name="Genome Announc.">
        <title>Draft genome sequence of Colletotrichum sublineola, a destructive pathogen of cultivated sorghum.</title>
        <authorList>
            <person name="Baroncelli R."/>
            <person name="Sanz-Martin J.M."/>
            <person name="Rech G.E."/>
            <person name="Sukno S.A."/>
            <person name="Thon M.R."/>
        </authorList>
    </citation>
    <scope>NUCLEOTIDE SEQUENCE [LARGE SCALE GENOMIC DNA]</scope>
    <source>
        <strain evidence="3">TX430BB</strain>
    </source>
</reference>
<organism evidence="2 3">
    <name type="scientific">Colletotrichum sublineola</name>
    <name type="common">Sorghum anthracnose fungus</name>
    <dbReference type="NCBI Taxonomy" id="1173701"/>
    <lineage>
        <taxon>Eukaryota</taxon>
        <taxon>Fungi</taxon>
        <taxon>Dikarya</taxon>
        <taxon>Ascomycota</taxon>
        <taxon>Pezizomycotina</taxon>
        <taxon>Sordariomycetes</taxon>
        <taxon>Hypocreomycetidae</taxon>
        <taxon>Glomerellales</taxon>
        <taxon>Glomerellaceae</taxon>
        <taxon>Colletotrichum</taxon>
        <taxon>Colletotrichum graminicola species complex</taxon>
    </lineage>
</organism>
<keyword evidence="1" id="KW-0472">Membrane</keyword>
<keyword evidence="3" id="KW-1185">Reference proteome</keyword>
<dbReference type="EMBL" id="JMSE01000640">
    <property type="protein sequence ID" value="KDN68646.1"/>
    <property type="molecule type" value="Genomic_DNA"/>
</dbReference>